<keyword evidence="2" id="KW-0472">Membrane</keyword>
<feature type="region of interest" description="Disordered" evidence="1">
    <location>
        <begin position="127"/>
        <end position="152"/>
    </location>
</feature>
<evidence type="ECO:0000313" key="4">
    <source>
        <dbReference type="EMBL" id="OCH94544.1"/>
    </source>
</evidence>
<feature type="region of interest" description="Disordered" evidence="1">
    <location>
        <begin position="194"/>
        <end position="217"/>
    </location>
</feature>
<dbReference type="AlphaFoldDB" id="A0A8E2DRX8"/>
<evidence type="ECO:0008006" key="6">
    <source>
        <dbReference type="Google" id="ProtNLM"/>
    </source>
</evidence>
<keyword evidence="3" id="KW-0732">Signal</keyword>
<keyword evidence="2" id="KW-1133">Transmembrane helix</keyword>
<feature type="compositionally biased region" description="Basic and acidic residues" evidence="1">
    <location>
        <begin position="129"/>
        <end position="143"/>
    </location>
</feature>
<protein>
    <recommendedName>
        <fullName evidence="6">Secreted protein</fullName>
    </recommendedName>
</protein>
<dbReference type="EMBL" id="KV722343">
    <property type="protein sequence ID" value="OCH94544.1"/>
    <property type="molecule type" value="Genomic_DNA"/>
</dbReference>
<feature type="signal peptide" evidence="3">
    <location>
        <begin position="1"/>
        <end position="28"/>
    </location>
</feature>
<evidence type="ECO:0000256" key="2">
    <source>
        <dbReference type="SAM" id="Phobius"/>
    </source>
</evidence>
<proteinExistence type="predicted"/>
<evidence type="ECO:0000313" key="5">
    <source>
        <dbReference type="Proteomes" id="UP000250043"/>
    </source>
</evidence>
<organism evidence="4 5">
    <name type="scientific">Obba rivulosa</name>
    <dbReference type="NCBI Taxonomy" id="1052685"/>
    <lineage>
        <taxon>Eukaryota</taxon>
        <taxon>Fungi</taxon>
        <taxon>Dikarya</taxon>
        <taxon>Basidiomycota</taxon>
        <taxon>Agaricomycotina</taxon>
        <taxon>Agaricomycetes</taxon>
        <taxon>Polyporales</taxon>
        <taxon>Gelatoporiaceae</taxon>
        <taxon>Obba</taxon>
    </lineage>
</organism>
<evidence type="ECO:0000256" key="1">
    <source>
        <dbReference type="SAM" id="MobiDB-lite"/>
    </source>
</evidence>
<reference evidence="4 5" key="1">
    <citation type="submission" date="2016-07" db="EMBL/GenBank/DDBJ databases">
        <title>Draft genome of the white-rot fungus Obba rivulosa 3A-2.</title>
        <authorList>
            <consortium name="DOE Joint Genome Institute"/>
            <person name="Miettinen O."/>
            <person name="Riley R."/>
            <person name="Acob R."/>
            <person name="Barry K."/>
            <person name="Cullen D."/>
            <person name="De Vries R."/>
            <person name="Hainaut M."/>
            <person name="Hatakka A."/>
            <person name="Henrissat B."/>
            <person name="Hilden K."/>
            <person name="Kuo R."/>
            <person name="Labutti K."/>
            <person name="Lipzen A."/>
            <person name="Makela M.R."/>
            <person name="Sandor L."/>
            <person name="Spatafora J.W."/>
            <person name="Grigoriev I.V."/>
            <person name="Hibbett D.S."/>
        </authorList>
    </citation>
    <scope>NUCLEOTIDE SEQUENCE [LARGE SCALE GENOMIC DNA]</scope>
    <source>
        <strain evidence="4 5">3A-2</strain>
    </source>
</reference>
<feature type="region of interest" description="Disordered" evidence="1">
    <location>
        <begin position="81"/>
        <end position="103"/>
    </location>
</feature>
<accession>A0A8E2DRX8</accession>
<keyword evidence="5" id="KW-1185">Reference proteome</keyword>
<feature type="chain" id="PRO_5034617610" description="Secreted protein" evidence="3">
    <location>
        <begin position="29"/>
        <end position="217"/>
    </location>
</feature>
<keyword evidence="2" id="KW-0812">Transmembrane</keyword>
<feature type="compositionally biased region" description="Basic residues" evidence="1">
    <location>
        <begin position="91"/>
        <end position="100"/>
    </location>
</feature>
<feature type="transmembrane region" description="Helical" evidence="2">
    <location>
        <begin position="58"/>
        <end position="77"/>
    </location>
</feature>
<gene>
    <name evidence="4" type="ORF">OBBRIDRAFT_125416</name>
</gene>
<name>A0A8E2DRX8_9APHY</name>
<evidence type="ECO:0000256" key="3">
    <source>
        <dbReference type="SAM" id="SignalP"/>
    </source>
</evidence>
<sequence length="217" mass="23600">MGRRCLQRAWVVLMSALIAMCSPCVSEAAFLPDQAVHLHPLLSWSPIPLPAQLPSHTGGLGVLMCEAGVCILTAFGGKLRGRTPRAMPPPRPRRSRRARSTRSTATARWLLHGGYHTAARVHTAVYRHSQHEHLARRPTEESPSRPPAGASYARNKEHGFLQIPEGNLRRPHGCLAPSLRLSPLPAHLIYKSQAGAHPPASASCSRRLCTQPPSSDA</sequence>
<dbReference type="Proteomes" id="UP000250043">
    <property type="component" value="Unassembled WGS sequence"/>
</dbReference>